<evidence type="ECO:0000256" key="2">
    <source>
        <dbReference type="ARBA" id="ARBA00008575"/>
    </source>
</evidence>
<evidence type="ECO:0000256" key="5">
    <source>
        <dbReference type="ARBA" id="ARBA00022741"/>
    </source>
</evidence>
<dbReference type="InterPro" id="IPR011527">
    <property type="entry name" value="ABC1_TM_dom"/>
</dbReference>
<dbReference type="Gene3D" id="1.20.1560.10">
    <property type="entry name" value="ABC transporter type 1, transmembrane domain"/>
    <property type="match status" value="1"/>
</dbReference>
<keyword evidence="8" id="KW-1278">Translocase</keyword>
<keyword evidence="7" id="KW-0067">ATP-binding</keyword>
<dbReference type="PANTHER" id="PTHR11384:SF67">
    <property type="entry name" value="ATP-BINDING CASSETTE SUB-FAMILY D MEMBER 1"/>
    <property type="match status" value="1"/>
</dbReference>
<feature type="domain" description="ABC transmembrane type-1" evidence="14">
    <location>
        <begin position="146"/>
        <end position="446"/>
    </location>
</feature>
<evidence type="ECO:0000313" key="15">
    <source>
        <dbReference type="EMBL" id="KAL0277804.1"/>
    </source>
</evidence>
<dbReference type="EMBL" id="JARGDH010000002">
    <property type="protein sequence ID" value="KAL0277809.1"/>
    <property type="molecule type" value="Genomic_DNA"/>
</dbReference>
<dbReference type="PANTHER" id="PTHR11384">
    <property type="entry name" value="ATP-BINDING CASSETTE, SUB-FAMILY D MEMBER"/>
    <property type="match status" value="1"/>
</dbReference>
<evidence type="ECO:0000256" key="11">
    <source>
        <dbReference type="ARBA" id="ARBA00023140"/>
    </source>
</evidence>
<feature type="domain" description="ABC transporter" evidence="13">
    <location>
        <begin position="509"/>
        <end position="735"/>
    </location>
</feature>
<dbReference type="CDD" id="cd03223">
    <property type="entry name" value="ABCD_peroxisomal_ALDP"/>
    <property type="match status" value="1"/>
</dbReference>
<evidence type="ECO:0000256" key="3">
    <source>
        <dbReference type="ARBA" id="ARBA00022448"/>
    </source>
</evidence>
<dbReference type="Gene3D" id="3.40.50.300">
    <property type="entry name" value="P-loop containing nucleotide triphosphate hydrolases"/>
    <property type="match status" value="1"/>
</dbReference>
<keyword evidence="9" id="KW-1133">Transmembrane helix</keyword>
<proteinExistence type="inferred from homology"/>
<keyword evidence="3" id="KW-0813">Transport</keyword>
<dbReference type="FunFam" id="3.40.50.300:FF:000800">
    <property type="entry name" value="ATP-binding cassette sub-family D member 1"/>
    <property type="match status" value="1"/>
</dbReference>
<dbReference type="EMBL" id="JARGDH010000002">
    <property type="protein sequence ID" value="KAL0277806.1"/>
    <property type="molecule type" value="Genomic_DNA"/>
</dbReference>
<dbReference type="EMBL" id="JARGDH010000002">
    <property type="protein sequence ID" value="KAL0277804.1"/>
    <property type="molecule type" value="Genomic_DNA"/>
</dbReference>
<evidence type="ECO:0000259" key="13">
    <source>
        <dbReference type="PROSITE" id="PS50893"/>
    </source>
</evidence>
<evidence type="ECO:0000256" key="9">
    <source>
        <dbReference type="ARBA" id="ARBA00022989"/>
    </source>
</evidence>
<sequence length="772" mass="86372">MPAVISKYLNEAAAKYPQFNQELATKLVGLAVLGIAVKTSYPYVKSLLQSSGKSKQQRRYSDDINSSVATSSDDEITKQTNNNYPKSKDKKKKKNSSIHNTLVKLVNFLLPGVNKDFAVDLWKLVKLMIPGPMSPEVGLLTVHTSALIARTFLSIYVASMEGTMVKHIVRKDVRNFSIFLLKWLAVAVPATFINSLIRYLEKKISLAFRSRLVEHSYKLYFSDQIYYKVSNLDGRIENADHRLTDDISTFTESVAHLYSHITKPLLDCALITFALARSSQKMGVSSVPGPLLAAFVICCTGLILKCVSPKFGVLVAEEANRKGFLRSIHSRVITNAEEIAFYGGHKVELGCLQNAYNQLTDQMNRIYAKRLWFIMLEQFLMKYVWSGTGMIMVSLPIIAGFTSSKDESGEMGVSERTQYLTTARNLLMNGADAVERLMSSYKEIVELVGYTSRVGEMLRVFEDTKRGNYIKTTANASKTTKNAAGFALEFENGRPIAKGHVSETVDGTISVVNVPIVTPNCDVVVPSLTLKVSPGQHILITGPNGCGKSSLFRILSGLWPIYAGHLYKPLQRDMFYVPQRPYMSLGSLRDQVIYPDTVDEMKQKGFTDRDLEKFLGLVFLNYIVDREGGWDATADWKDVLSGGEKQRMAMARIFYHKPKYALLDECTSAVSIDVESRIYQACKDAGITLLTITHRPSLWKFHTHLLQFNGEGGWKLEKLDSTVRLTLKEEKQQLEEQLANVPASQERLRILCRELGEDSPIISSSPEVAAKS</sequence>
<dbReference type="PROSITE" id="PS50893">
    <property type="entry name" value="ABC_TRANSPORTER_2"/>
    <property type="match status" value="1"/>
</dbReference>
<evidence type="ECO:0000256" key="12">
    <source>
        <dbReference type="SAM" id="MobiDB-lite"/>
    </source>
</evidence>
<evidence type="ECO:0000256" key="7">
    <source>
        <dbReference type="ARBA" id="ARBA00022840"/>
    </source>
</evidence>
<dbReference type="GO" id="GO:0007031">
    <property type="term" value="P:peroxisome organization"/>
    <property type="evidence" value="ECO:0007669"/>
    <property type="project" value="TreeGrafter"/>
</dbReference>
<protein>
    <recommendedName>
        <fullName evidence="16">ATP-binding cassette sub-family D member 2</fullName>
    </recommendedName>
</protein>
<evidence type="ECO:0000256" key="10">
    <source>
        <dbReference type="ARBA" id="ARBA00023136"/>
    </source>
</evidence>
<dbReference type="SUPFAM" id="SSF90123">
    <property type="entry name" value="ABC transporter transmembrane region"/>
    <property type="match status" value="1"/>
</dbReference>
<evidence type="ECO:0000259" key="14">
    <source>
        <dbReference type="PROSITE" id="PS50929"/>
    </source>
</evidence>
<dbReference type="GO" id="GO:0016887">
    <property type="term" value="F:ATP hydrolysis activity"/>
    <property type="evidence" value="ECO:0007669"/>
    <property type="project" value="InterPro"/>
</dbReference>
<evidence type="ECO:0000256" key="8">
    <source>
        <dbReference type="ARBA" id="ARBA00022967"/>
    </source>
</evidence>
<dbReference type="InterPro" id="IPR036640">
    <property type="entry name" value="ABC1_TM_sf"/>
</dbReference>
<keyword evidence="11" id="KW-0576">Peroxisome</keyword>
<dbReference type="AlphaFoldDB" id="A0AAW2I6I9"/>
<keyword evidence="10" id="KW-0472">Membrane</keyword>
<dbReference type="SMART" id="SM00382">
    <property type="entry name" value="AAA"/>
    <property type="match status" value="1"/>
</dbReference>
<dbReference type="InterPro" id="IPR003593">
    <property type="entry name" value="AAA+_ATPase"/>
</dbReference>
<keyword evidence="4" id="KW-0812">Transmembrane</keyword>
<dbReference type="Pfam" id="PF06472">
    <property type="entry name" value="ABC_membrane_2"/>
    <property type="match status" value="1"/>
</dbReference>
<dbReference type="InterPro" id="IPR050835">
    <property type="entry name" value="ABC_transporter_sub-D"/>
</dbReference>
<dbReference type="EMBL" id="JARGDH010000002">
    <property type="protein sequence ID" value="KAL0277807.1"/>
    <property type="molecule type" value="Genomic_DNA"/>
</dbReference>
<gene>
    <name evidence="15" type="ORF">PYX00_004963</name>
</gene>
<name>A0AAW2I6I9_9NEOP</name>
<feature type="region of interest" description="Disordered" evidence="12">
    <location>
        <begin position="55"/>
        <end position="95"/>
    </location>
</feature>
<dbReference type="GO" id="GO:0015910">
    <property type="term" value="P:long-chain fatty acid import into peroxisome"/>
    <property type="evidence" value="ECO:0007669"/>
    <property type="project" value="TreeGrafter"/>
</dbReference>
<reference evidence="15" key="1">
    <citation type="journal article" date="2024" name="Gigascience">
        <title>Chromosome-level genome of the poultry shaft louse Menopon gallinae provides insight into the host-switching and adaptive evolution of parasitic lice.</title>
        <authorList>
            <person name="Xu Y."/>
            <person name="Ma L."/>
            <person name="Liu S."/>
            <person name="Liang Y."/>
            <person name="Liu Q."/>
            <person name="He Z."/>
            <person name="Tian L."/>
            <person name="Duan Y."/>
            <person name="Cai W."/>
            <person name="Li H."/>
            <person name="Song F."/>
        </authorList>
    </citation>
    <scope>NUCLEOTIDE SEQUENCE</scope>
    <source>
        <strain evidence="15">Cailab_2023a</strain>
    </source>
</reference>
<dbReference type="GO" id="GO:0005324">
    <property type="term" value="F:long-chain fatty acid transmembrane transporter activity"/>
    <property type="evidence" value="ECO:0007669"/>
    <property type="project" value="TreeGrafter"/>
</dbReference>
<organism evidence="15">
    <name type="scientific">Menopon gallinae</name>
    <name type="common">poultry shaft louse</name>
    <dbReference type="NCBI Taxonomy" id="328185"/>
    <lineage>
        <taxon>Eukaryota</taxon>
        <taxon>Metazoa</taxon>
        <taxon>Ecdysozoa</taxon>
        <taxon>Arthropoda</taxon>
        <taxon>Hexapoda</taxon>
        <taxon>Insecta</taxon>
        <taxon>Pterygota</taxon>
        <taxon>Neoptera</taxon>
        <taxon>Paraneoptera</taxon>
        <taxon>Psocodea</taxon>
        <taxon>Troctomorpha</taxon>
        <taxon>Phthiraptera</taxon>
        <taxon>Amblycera</taxon>
        <taxon>Menoponidae</taxon>
        <taxon>Menopon</taxon>
    </lineage>
</organism>
<dbReference type="Pfam" id="PF00005">
    <property type="entry name" value="ABC_tran"/>
    <property type="match status" value="1"/>
</dbReference>
<dbReference type="GO" id="GO:0005524">
    <property type="term" value="F:ATP binding"/>
    <property type="evidence" value="ECO:0007669"/>
    <property type="project" value="UniProtKB-KW"/>
</dbReference>
<keyword evidence="6" id="KW-0378">Hydrolase</keyword>
<dbReference type="PROSITE" id="PS00211">
    <property type="entry name" value="ABC_TRANSPORTER_1"/>
    <property type="match status" value="1"/>
</dbReference>
<dbReference type="GO" id="GO:0140359">
    <property type="term" value="F:ABC-type transporter activity"/>
    <property type="evidence" value="ECO:0007669"/>
    <property type="project" value="InterPro"/>
</dbReference>
<evidence type="ECO:0000256" key="4">
    <source>
        <dbReference type="ARBA" id="ARBA00022692"/>
    </source>
</evidence>
<evidence type="ECO:0000256" key="1">
    <source>
        <dbReference type="ARBA" id="ARBA00004585"/>
    </source>
</evidence>
<dbReference type="GO" id="GO:0006635">
    <property type="term" value="P:fatty acid beta-oxidation"/>
    <property type="evidence" value="ECO:0007669"/>
    <property type="project" value="TreeGrafter"/>
</dbReference>
<dbReference type="GO" id="GO:0042760">
    <property type="term" value="P:very long-chain fatty acid catabolic process"/>
    <property type="evidence" value="ECO:0007669"/>
    <property type="project" value="TreeGrafter"/>
</dbReference>
<dbReference type="SUPFAM" id="SSF52540">
    <property type="entry name" value="P-loop containing nucleoside triphosphate hydrolases"/>
    <property type="match status" value="1"/>
</dbReference>
<dbReference type="GO" id="GO:0005778">
    <property type="term" value="C:peroxisomal membrane"/>
    <property type="evidence" value="ECO:0007669"/>
    <property type="project" value="UniProtKB-SubCell"/>
</dbReference>
<accession>A0AAW2I6I9</accession>
<keyword evidence="5" id="KW-0547">Nucleotide-binding</keyword>
<dbReference type="PROSITE" id="PS50929">
    <property type="entry name" value="ABC_TM1F"/>
    <property type="match status" value="1"/>
</dbReference>
<dbReference type="InterPro" id="IPR017871">
    <property type="entry name" value="ABC_transporter-like_CS"/>
</dbReference>
<comment type="subcellular location">
    <subcellularLocation>
        <location evidence="1">Peroxisome membrane</location>
        <topology evidence="1">Multi-pass membrane protein</topology>
    </subcellularLocation>
</comment>
<dbReference type="InterPro" id="IPR027417">
    <property type="entry name" value="P-loop_NTPase"/>
</dbReference>
<evidence type="ECO:0008006" key="16">
    <source>
        <dbReference type="Google" id="ProtNLM"/>
    </source>
</evidence>
<comment type="similarity">
    <text evidence="2">Belongs to the ABC transporter superfamily. ABCD family. Peroxisomal fatty acyl CoA transporter (TC 3.A.1.203) subfamily.</text>
</comment>
<comment type="caution">
    <text evidence="15">The sequence shown here is derived from an EMBL/GenBank/DDBJ whole genome shotgun (WGS) entry which is preliminary data.</text>
</comment>
<dbReference type="InterPro" id="IPR003439">
    <property type="entry name" value="ABC_transporter-like_ATP-bd"/>
</dbReference>
<evidence type="ECO:0000256" key="6">
    <source>
        <dbReference type="ARBA" id="ARBA00022801"/>
    </source>
</evidence>